<dbReference type="Pfam" id="PF00392">
    <property type="entry name" value="GntR"/>
    <property type="match status" value="1"/>
</dbReference>
<name>A0A329QMS6_9ACTN</name>
<organism evidence="7 8">
    <name type="scientific">Phytoactinopolyspora halophila</name>
    <dbReference type="NCBI Taxonomy" id="1981511"/>
    <lineage>
        <taxon>Bacteria</taxon>
        <taxon>Bacillati</taxon>
        <taxon>Actinomycetota</taxon>
        <taxon>Actinomycetes</taxon>
        <taxon>Jiangellales</taxon>
        <taxon>Jiangellaceae</taxon>
        <taxon>Phytoactinopolyspora</taxon>
    </lineage>
</organism>
<dbReference type="InterPro" id="IPR004839">
    <property type="entry name" value="Aminotransferase_I/II_large"/>
</dbReference>
<gene>
    <name evidence="7" type="ORF">DPM12_15725</name>
</gene>
<evidence type="ECO:0000313" key="7">
    <source>
        <dbReference type="EMBL" id="RAW11908.1"/>
    </source>
</evidence>
<comment type="caution">
    <text evidence="7">The sequence shown here is derived from an EMBL/GenBank/DDBJ whole genome shotgun (WGS) entry which is preliminary data.</text>
</comment>
<dbReference type="Gene3D" id="1.10.10.10">
    <property type="entry name" value="Winged helix-like DNA-binding domain superfamily/Winged helix DNA-binding domain"/>
    <property type="match status" value="1"/>
</dbReference>
<evidence type="ECO:0000313" key="8">
    <source>
        <dbReference type="Proteomes" id="UP000250462"/>
    </source>
</evidence>
<keyword evidence="7" id="KW-0808">Transferase</keyword>
<keyword evidence="8" id="KW-1185">Reference proteome</keyword>
<dbReference type="SUPFAM" id="SSF53383">
    <property type="entry name" value="PLP-dependent transferases"/>
    <property type="match status" value="1"/>
</dbReference>
<dbReference type="GO" id="GO:0003677">
    <property type="term" value="F:DNA binding"/>
    <property type="evidence" value="ECO:0007669"/>
    <property type="project" value="UniProtKB-KW"/>
</dbReference>
<dbReference type="GO" id="GO:0008483">
    <property type="term" value="F:transaminase activity"/>
    <property type="evidence" value="ECO:0007669"/>
    <property type="project" value="UniProtKB-KW"/>
</dbReference>
<dbReference type="InterPro" id="IPR036388">
    <property type="entry name" value="WH-like_DNA-bd_sf"/>
</dbReference>
<dbReference type="Pfam" id="PF00155">
    <property type="entry name" value="Aminotran_1_2"/>
    <property type="match status" value="1"/>
</dbReference>
<dbReference type="PRINTS" id="PR00035">
    <property type="entry name" value="HTHGNTR"/>
</dbReference>
<feature type="domain" description="HTH gntR-type" evidence="6">
    <location>
        <begin position="29"/>
        <end position="97"/>
    </location>
</feature>
<evidence type="ECO:0000256" key="5">
    <source>
        <dbReference type="ARBA" id="ARBA00023163"/>
    </source>
</evidence>
<dbReference type="SUPFAM" id="SSF46785">
    <property type="entry name" value="Winged helix' DNA-binding domain"/>
    <property type="match status" value="1"/>
</dbReference>
<dbReference type="InterPro" id="IPR036390">
    <property type="entry name" value="WH_DNA-bd_sf"/>
</dbReference>
<proteinExistence type="inferred from homology"/>
<keyword evidence="2" id="KW-0663">Pyridoxal phosphate</keyword>
<dbReference type="GO" id="GO:0003700">
    <property type="term" value="F:DNA-binding transcription factor activity"/>
    <property type="evidence" value="ECO:0007669"/>
    <property type="project" value="InterPro"/>
</dbReference>
<keyword evidence="5" id="KW-0804">Transcription</keyword>
<accession>A0A329QMS6</accession>
<dbReference type="AlphaFoldDB" id="A0A329QMS6"/>
<dbReference type="GO" id="GO:0030170">
    <property type="term" value="F:pyridoxal phosphate binding"/>
    <property type="evidence" value="ECO:0007669"/>
    <property type="project" value="InterPro"/>
</dbReference>
<evidence type="ECO:0000256" key="4">
    <source>
        <dbReference type="ARBA" id="ARBA00023125"/>
    </source>
</evidence>
<dbReference type="PANTHER" id="PTHR46577:SF1">
    <property type="entry name" value="HTH-TYPE TRANSCRIPTIONAL REGULATORY PROTEIN GABR"/>
    <property type="match status" value="1"/>
</dbReference>
<dbReference type="Gene3D" id="3.40.640.10">
    <property type="entry name" value="Type I PLP-dependent aspartate aminotransferase-like (Major domain)"/>
    <property type="match status" value="1"/>
</dbReference>
<comment type="similarity">
    <text evidence="1">In the C-terminal section; belongs to the class-I pyridoxal-phosphate-dependent aminotransferase family.</text>
</comment>
<dbReference type="OrthoDB" id="199743at2"/>
<keyword evidence="4" id="KW-0238">DNA-binding</keyword>
<dbReference type="PANTHER" id="PTHR46577">
    <property type="entry name" value="HTH-TYPE TRANSCRIPTIONAL REGULATORY PROTEIN GABR"/>
    <property type="match status" value="1"/>
</dbReference>
<sequence>MAYMRAIDGRQLARLLGRTQEADPIGGTGTVYRHLASAIQMLILDGRLAIQTRLPSERELATALATSRTTVTAAYDALRTAGYAASRRGAGTWTTLPDDRPADPVAAFAPSTTSTHIDLAPAAPEAPGPELRAAYEHALTQLPHYMSGHGYHILGLPSLRDAIAARFNARGLPTTPEQIIVTSGAQHAFTLVLAALGRAGDRVIIDHPTYPNALDAIRRIHAEPVPVTLAEDGWDLEALAAAVRQSGPRLAYLLPDFQNPTGLLASDVERRHLAETLARARVVTVVDESNVEVGFVTPPPPLATYAPGVITLGSAGKSFWGGLRIGWIRAEQTMIRRLATTRANLDLASPPVEQEATAHLLRQADEILPHRRADLRERRDAMIALLAEYLPGWRVRPPDGGLALWCDMGMHVSSRLTTAAGQHGLRLAAGPRFGVDGAFERRIRLPLTLPRDVMQPTVQRLAHAFESVAAGGDPVATTNLRELFA</sequence>
<evidence type="ECO:0000259" key="6">
    <source>
        <dbReference type="PROSITE" id="PS50949"/>
    </source>
</evidence>
<dbReference type="Proteomes" id="UP000250462">
    <property type="component" value="Unassembled WGS sequence"/>
</dbReference>
<reference evidence="7 8" key="1">
    <citation type="submission" date="2018-06" db="EMBL/GenBank/DDBJ databases">
        <title>Phytoactinopolyspora halophila sp. nov., a novel halophilic actinomycete isolated from a saline soil in China.</title>
        <authorList>
            <person name="Tang S.-K."/>
        </authorList>
    </citation>
    <scope>NUCLEOTIDE SEQUENCE [LARGE SCALE GENOMIC DNA]</scope>
    <source>
        <strain evidence="7 8">YIM 96934</strain>
    </source>
</reference>
<dbReference type="InterPro" id="IPR000524">
    <property type="entry name" value="Tscrpt_reg_HTH_GntR"/>
</dbReference>
<dbReference type="EMBL" id="QMIG01000018">
    <property type="protein sequence ID" value="RAW11908.1"/>
    <property type="molecule type" value="Genomic_DNA"/>
</dbReference>
<dbReference type="InterPro" id="IPR051446">
    <property type="entry name" value="HTH_trans_reg/aminotransferase"/>
</dbReference>
<dbReference type="SMART" id="SM00345">
    <property type="entry name" value="HTH_GNTR"/>
    <property type="match status" value="1"/>
</dbReference>
<evidence type="ECO:0000256" key="2">
    <source>
        <dbReference type="ARBA" id="ARBA00022898"/>
    </source>
</evidence>
<dbReference type="InterPro" id="IPR015421">
    <property type="entry name" value="PyrdxlP-dep_Trfase_major"/>
</dbReference>
<dbReference type="CDD" id="cd07377">
    <property type="entry name" value="WHTH_GntR"/>
    <property type="match status" value="1"/>
</dbReference>
<dbReference type="InterPro" id="IPR015424">
    <property type="entry name" value="PyrdxlP-dep_Trfase"/>
</dbReference>
<keyword evidence="3" id="KW-0805">Transcription regulation</keyword>
<dbReference type="CDD" id="cd00609">
    <property type="entry name" value="AAT_like"/>
    <property type="match status" value="1"/>
</dbReference>
<protein>
    <submittedName>
        <fullName evidence="7">PLP-dependent aminotransferase family protein</fullName>
    </submittedName>
</protein>
<evidence type="ECO:0000256" key="1">
    <source>
        <dbReference type="ARBA" id="ARBA00005384"/>
    </source>
</evidence>
<keyword evidence="7" id="KW-0032">Aminotransferase</keyword>
<dbReference type="PROSITE" id="PS50949">
    <property type="entry name" value="HTH_GNTR"/>
    <property type="match status" value="1"/>
</dbReference>
<evidence type="ECO:0000256" key="3">
    <source>
        <dbReference type="ARBA" id="ARBA00023015"/>
    </source>
</evidence>